<feature type="compositionally biased region" description="Polar residues" evidence="1">
    <location>
        <begin position="41"/>
        <end position="51"/>
    </location>
</feature>
<accession>A0A5B7JLL6</accession>
<feature type="compositionally biased region" description="Basic residues" evidence="1">
    <location>
        <begin position="94"/>
        <end position="108"/>
    </location>
</feature>
<name>A0A5B7JLL6_PORTR</name>
<dbReference type="Proteomes" id="UP000324222">
    <property type="component" value="Unassembled WGS sequence"/>
</dbReference>
<comment type="caution">
    <text evidence="2">The sequence shown here is derived from an EMBL/GenBank/DDBJ whole genome shotgun (WGS) entry which is preliminary data.</text>
</comment>
<dbReference type="AlphaFoldDB" id="A0A5B7JLL6"/>
<feature type="compositionally biased region" description="Pro residues" evidence="1">
    <location>
        <begin position="13"/>
        <end position="38"/>
    </location>
</feature>
<evidence type="ECO:0000313" key="3">
    <source>
        <dbReference type="Proteomes" id="UP000324222"/>
    </source>
</evidence>
<sequence length="217" mass="23774">MINPKRIPNEPCESPPPPPPPSVPGSPQPAASLPPGPPAATYNSSLRQNRLGSFPAPFPGVSLGLAGSPLTAPHSKLNPNQLLRNARGSEEEKKKKKKKKRRRRRRRKEATATNKTEEWVEIKTQRPVREKVWKAPILKPRVATLPRRTSDPLCVPHVDKKLISAPLSARPRSLNHMLSKLEGRASSHALPMLAEHAPTPSLRYAIPALPCPASPCP</sequence>
<evidence type="ECO:0000313" key="2">
    <source>
        <dbReference type="EMBL" id="MPC95699.1"/>
    </source>
</evidence>
<protein>
    <submittedName>
        <fullName evidence="2">Uncharacterized protein</fullName>
    </submittedName>
</protein>
<proteinExistence type="predicted"/>
<reference evidence="2 3" key="1">
    <citation type="submission" date="2019-05" db="EMBL/GenBank/DDBJ databases">
        <title>Another draft genome of Portunus trituberculatus and its Hox gene families provides insights of decapod evolution.</title>
        <authorList>
            <person name="Jeong J.-H."/>
            <person name="Song I."/>
            <person name="Kim S."/>
            <person name="Choi T."/>
            <person name="Kim D."/>
            <person name="Ryu S."/>
            <person name="Kim W."/>
        </authorList>
    </citation>
    <scope>NUCLEOTIDE SEQUENCE [LARGE SCALE GENOMIC DNA]</scope>
    <source>
        <tissue evidence="2">Muscle</tissue>
    </source>
</reference>
<evidence type="ECO:0000256" key="1">
    <source>
        <dbReference type="SAM" id="MobiDB-lite"/>
    </source>
</evidence>
<gene>
    <name evidence="2" type="ORF">E2C01_090922</name>
</gene>
<feature type="region of interest" description="Disordered" evidence="1">
    <location>
        <begin position="1"/>
        <end position="115"/>
    </location>
</feature>
<keyword evidence="3" id="KW-1185">Reference proteome</keyword>
<organism evidence="2 3">
    <name type="scientific">Portunus trituberculatus</name>
    <name type="common">Swimming crab</name>
    <name type="synonym">Neptunus trituberculatus</name>
    <dbReference type="NCBI Taxonomy" id="210409"/>
    <lineage>
        <taxon>Eukaryota</taxon>
        <taxon>Metazoa</taxon>
        <taxon>Ecdysozoa</taxon>
        <taxon>Arthropoda</taxon>
        <taxon>Crustacea</taxon>
        <taxon>Multicrustacea</taxon>
        <taxon>Malacostraca</taxon>
        <taxon>Eumalacostraca</taxon>
        <taxon>Eucarida</taxon>
        <taxon>Decapoda</taxon>
        <taxon>Pleocyemata</taxon>
        <taxon>Brachyura</taxon>
        <taxon>Eubrachyura</taxon>
        <taxon>Portunoidea</taxon>
        <taxon>Portunidae</taxon>
        <taxon>Portuninae</taxon>
        <taxon>Portunus</taxon>
    </lineage>
</organism>
<dbReference type="EMBL" id="VSRR010103234">
    <property type="protein sequence ID" value="MPC95699.1"/>
    <property type="molecule type" value="Genomic_DNA"/>
</dbReference>